<organism evidence="3">
    <name type="scientific">Serratia fonticola</name>
    <dbReference type="NCBI Taxonomy" id="47917"/>
    <lineage>
        <taxon>Bacteria</taxon>
        <taxon>Pseudomonadati</taxon>
        <taxon>Pseudomonadota</taxon>
        <taxon>Gammaproteobacteria</taxon>
        <taxon>Enterobacterales</taxon>
        <taxon>Yersiniaceae</taxon>
        <taxon>Serratia</taxon>
    </lineage>
</organism>
<dbReference type="InterPro" id="IPR050263">
    <property type="entry name" value="Bact_Fimbrial_Adh_Pro"/>
</dbReference>
<dbReference type="InterPro" id="IPR036937">
    <property type="entry name" value="Adhesion_dom_fimbrial_sf"/>
</dbReference>
<dbReference type="InterPro" id="IPR008966">
    <property type="entry name" value="Adhesion_dom_sf"/>
</dbReference>
<dbReference type="GO" id="GO:0009289">
    <property type="term" value="C:pilus"/>
    <property type="evidence" value="ECO:0007669"/>
    <property type="project" value="InterPro"/>
</dbReference>
<dbReference type="PANTHER" id="PTHR33420">
    <property type="entry name" value="FIMBRIAL SUBUNIT ELFA-RELATED"/>
    <property type="match status" value="1"/>
</dbReference>
<dbReference type="OrthoDB" id="7007417at2"/>
<dbReference type="Gene3D" id="2.60.40.1090">
    <property type="entry name" value="Fimbrial-type adhesion domain"/>
    <property type="match status" value="1"/>
</dbReference>
<dbReference type="InterPro" id="IPR000259">
    <property type="entry name" value="Adhesion_dom_fimbrial"/>
</dbReference>
<reference evidence="3" key="2">
    <citation type="submission" date="2019-08" db="EMBL/GenBank/DDBJ databases">
        <title>Investigation of anaerobic lignin degradation for improved lignocellulosic biofuels.</title>
        <authorList>
            <person name="Deangelis K.PhD."/>
        </authorList>
    </citation>
    <scope>NUCLEOTIDE SEQUENCE [LARGE SCALE GENOMIC DNA]</scope>
    <source>
        <strain evidence="3">128R</strain>
    </source>
</reference>
<accession>A0A542BUJ4</accession>
<dbReference type="Pfam" id="PF00419">
    <property type="entry name" value="Fimbrial"/>
    <property type="match status" value="1"/>
</dbReference>
<evidence type="ECO:0000256" key="1">
    <source>
        <dbReference type="SAM" id="SignalP"/>
    </source>
</evidence>
<feature type="domain" description="Fimbrial-type adhesion" evidence="2">
    <location>
        <begin position="30"/>
        <end position="166"/>
    </location>
</feature>
<dbReference type="EMBL" id="VISQ01000001">
    <property type="protein sequence ID" value="TVZ70213.1"/>
    <property type="molecule type" value="Genomic_DNA"/>
</dbReference>
<dbReference type="GO" id="GO:0043709">
    <property type="term" value="P:cell adhesion involved in single-species biofilm formation"/>
    <property type="evidence" value="ECO:0007669"/>
    <property type="project" value="TreeGrafter"/>
</dbReference>
<comment type="caution">
    <text evidence="3">The sequence shown here is derived from an EMBL/GenBank/DDBJ whole genome shotgun (WGS) entry which is preliminary data.</text>
</comment>
<keyword evidence="1" id="KW-0732">Signal</keyword>
<dbReference type="AlphaFoldDB" id="A0A542BUJ4"/>
<name>A0A542BUJ4_SERFO</name>
<evidence type="ECO:0000313" key="3">
    <source>
        <dbReference type="EMBL" id="TVZ70213.1"/>
    </source>
</evidence>
<evidence type="ECO:0000259" key="2">
    <source>
        <dbReference type="Pfam" id="PF00419"/>
    </source>
</evidence>
<dbReference type="PANTHER" id="PTHR33420:SF33">
    <property type="entry name" value="MINOR FIMBRIAL SUBUNIT"/>
    <property type="match status" value="1"/>
</dbReference>
<feature type="chain" id="PRO_5022095367" evidence="1">
    <location>
        <begin position="25"/>
        <end position="166"/>
    </location>
</feature>
<protein>
    <submittedName>
        <fullName evidence="3">Type 1 fimbria pilin</fullName>
    </submittedName>
</protein>
<proteinExistence type="predicted"/>
<dbReference type="SUPFAM" id="SSF49401">
    <property type="entry name" value="Bacterial adhesins"/>
    <property type="match status" value="1"/>
</dbReference>
<sequence length="166" mass="17768">MSNALIIRGLLLVSLLTTHFAAQAIGEMTLRGTLIEPPPCIINDGGQIDVPFGDKIGVNKLDGVNYRQKINYQVTCGTNSISTWALTLTLIGKAATFDEHALPSDQENLGVRVLYQGDKVFTPGSTLKIAQGSSQPLLQAVPVKKAGAILKEGAFEAWATLKADYQ</sequence>
<gene>
    <name evidence="3" type="ORF">FHU10_2769</name>
</gene>
<feature type="signal peptide" evidence="1">
    <location>
        <begin position="1"/>
        <end position="24"/>
    </location>
</feature>
<reference evidence="3" key="1">
    <citation type="submission" date="2019-06" db="EMBL/GenBank/DDBJ databases">
        <authorList>
            <person name="Deangelis K."/>
            <person name="Huntemann M."/>
            <person name="Clum A."/>
            <person name="Pillay M."/>
            <person name="Palaniappan K."/>
            <person name="Varghese N."/>
            <person name="Mikhailova N."/>
            <person name="Stamatis D."/>
            <person name="Reddy T."/>
            <person name="Daum C."/>
            <person name="Shapiro N."/>
            <person name="Ivanova N."/>
            <person name="Kyrpides N."/>
            <person name="Woyke T."/>
        </authorList>
    </citation>
    <scope>NUCLEOTIDE SEQUENCE [LARGE SCALE GENOMIC DNA]</scope>
    <source>
        <strain evidence="3">128R</strain>
    </source>
</reference>